<gene>
    <name evidence="1" type="ORF">CTI12_AA314970</name>
</gene>
<comment type="caution">
    <text evidence="1">The sequence shown here is derived from an EMBL/GenBank/DDBJ whole genome shotgun (WGS) entry which is preliminary data.</text>
</comment>
<accession>A0A2U1N2I0</accession>
<evidence type="ECO:0000313" key="1">
    <source>
        <dbReference type="EMBL" id="PWA67654.1"/>
    </source>
</evidence>
<dbReference type="AlphaFoldDB" id="A0A2U1N2I0"/>
<name>A0A2U1N2I0_ARTAN</name>
<protein>
    <submittedName>
        <fullName evidence="1">Guanine nucleotide-binding protein subunit beta-1</fullName>
    </submittedName>
</protein>
<dbReference type="EMBL" id="PKPP01003790">
    <property type="protein sequence ID" value="PWA67654.1"/>
    <property type="molecule type" value="Genomic_DNA"/>
</dbReference>
<proteinExistence type="predicted"/>
<evidence type="ECO:0000313" key="2">
    <source>
        <dbReference type="Proteomes" id="UP000245207"/>
    </source>
</evidence>
<organism evidence="1 2">
    <name type="scientific">Artemisia annua</name>
    <name type="common">Sweet wormwood</name>
    <dbReference type="NCBI Taxonomy" id="35608"/>
    <lineage>
        <taxon>Eukaryota</taxon>
        <taxon>Viridiplantae</taxon>
        <taxon>Streptophyta</taxon>
        <taxon>Embryophyta</taxon>
        <taxon>Tracheophyta</taxon>
        <taxon>Spermatophyta</taxon>
        <taxon>Magnoliopsida</taxon>
        <taxon>eudicotyledons</taxon>
        <taxon>Gunneridae</taxon>
        <taxon>Pentapetalae</taxon>
        <taxon>asterids</taxon>
        <taxon>campanulids</taxon>
        <taxon>Asterales</taxon>
        <taxon>Asteraceae</taxon>
        <taxon>Asteroideae</taxon>
        <taxon>Anthemideae</taxon>
        <taxon>Artemisiinae</taxon>
        <taxon>Artemisia</taxon>
    </lineage>
</organism>
<keyword evidence="2" id="KW-1185">Reference proteome</keyword>
<sequence>MVRSKKSRRIRVQYTQKYRDSHIVIAPTNKGQVVLNLESLQISHEGRVSCLGLSADGSAFCTGIWDTNLKVLKVLRSLVAIIQVYENLFARWQSKKKGLQIKQILLHSCTPKLKFMMSNTGLTNVRDKFVFAYKEATPQLEYGRMNIGSRPSKQKPRWHNRTTQGHFVDLHIDSNQVPSSVLAWIWCNV</sequence>
<dbReference type="Proteomes" id="UP000245207">
    <property type="component" value="Unassembled WGS sequence"/>
</dbReference>
<dbReference type="STRING" id="35608.A0A2U1N2I0"/>
<dbReference type="OrthoDB" id="10255630at2759"/>
<reference evidence="1 2" key="1">
    <citation type="journal article" date="2018" name="Mol. Plant">
        <title>The genome of Artemisia annua provides insight into the evolution of Asteraceae family and artemisinin biosynthesis.</title>
        <authorList>
            <person name="Shen Q."/>
            <person name="Zhang L."/>
            <person name="Liao Z."/>
            <person name="Wang S."/>
            <person name="Yan T."/>
            <person name="Shi P."/>
            <person name="Liu M."/>
            <person name="Fu X."/>
            <person name="Pan Q."/>
            <person name="Wang Y."/>
            <person name="Lv Z."/>
            <person name="Lu X."/>
            <person name="Zhang F."/>
            <person name="Jiang W."/>
            <person name="Ma Y."/>
            <person name="Chen M."/>
            <person name="Hao X."/>
            <person name="Li L."/>
            <person name="Tang Y."/>
            <person name="Lv G."/>
            <person name="Zhou Y."/>
            <person name="Sun X."/>
            <person name="Brodelius P.E."/>
            <person name="Rose J.K.C."/>
            <person name="Tang K."/>
        </authorList>
    </citation>
    <scope>NUCLEOTIDE SEQUENCE [LARGE SCALE GENOMIC DNA]</scope>
    <source>
        <strain evidence="2">cv. Huhao1</strain>
        <tissue evidence="1">Leaf</tissue>
    </source>
</reference>